<name>A0A382ME63_9ZZZZ</name>
<feature type="transmembrane region" description="Helical" evidence="1">
    <location>
        <begin position="218"/>
        <end position="242"/>
    </location>
</feature>
<protein>
    <recommendedName>
        <fullName evidence="3">Membrane transport protein MMPL domain-containing protein</fullName>
    </recommendedName>
</protein>
<evidence type="ECO:0008006" key="3">
    <source>
        <dbReference type="Google" id="ProtNLM"/>
    </source>
</evidence>
<dbReference type="EMBL" id="UINC01092872">
    <property type="protein sequence ID" value="SVC46828.1"/>
    <property type="molecule type" value="Genomic_DNA"/>
</dbReference>
<gene>
    <name evidence="2" type="ORF">METZ01_LOCUS299682</name>
</gene>
<evidence type="ECO:0000256" key="1">
    <source>
        <dbReference type="SAM" id="Phobius"/>
    </source>
</evidence>
<sequence length="243" mass="27711">VIRFRWWIVLSTVVLVLAAASGSRFLGFATDYRVFFSKDNPQLVAFETLQNTYTKNDNVMFAIEPKDGNVFTRETLAIIEEITQASWKIPYSIRVDSITNFQYTWADGDNLIVQDLVENAKLLTDGQLKKIQKIALAEPLMLNRLITHKSNITGINVTVNRPQKTTTETPEVVAFAREMRDRYKKKYPEINIYLTGVVFMDNAFNEAGEGDMKALVPFMYAIVLIIIALSLRTFWGTLITLLI</sequence>
<keyword evidence="1" id="KW-0472">Membrane</keyword>
<reference evidence="2" key="1">
    <citation type="submission" date="2018-05" db="EMBL/GenBank/DDBJ databases">
        <authorList>
            <person name="Lanie J.A."/>
            <person name="Ng W.-L."/>
            <person name="Kazmierczak K.M."/>
            <person name="Andrzejewski T.M."/>
            <person name="Davidsen T.M."/>
            <person name="Wayne K.J."/>
            <person name="Tettelin H."/>
            <person name="Glass J.I."/>
            <person name="Rusch D."/>
            <person name="Podicherti R."/>
            <person name="Tsui H.-C.T."/>
            <person name="Winkler M.E."/>
        </authorList>
    </citation>
    <scope>NUCLEOTIDE SEQUENCE</scope>
</reference>
<feature type="non-terminal residue" evidence="2">
    <location>
        <position position="1"/>
    </location>
</feature>
<keyword evidence="1" id="KW-1133">Transmembrane helix</keyword>
<accession>A0A382ME63</accession>
<organism evidence="2">
    <name type="scientific">marine metagenome</name>
    <dbReference type="NCBI Taxonomy" id="408172"/>
    <lineage>
        <taxon>unclassified sequences</taxon>
        <taxon>metagenomes</taxon>
        <taxon>ecological metagenomes</taxon>
    </lineage>
</organism>
<evidence type="ECO:0000313" key="2">
    <source>
        <dbReference type="EMBL" id="SVC46828.1"/>
    </source>
</evidence>
<keyword evidence="1" id="KW-0812">Transmembrane</keyword>
<proteinExistence type="predicted"/>
<feature type="non-terminal residue" evidence="2">
    <location>
        <position position="243"/>
    </location>
</feature>
<dbReference type="AlphaFoldDB" id="A0A382ME63"/>